<proteinExistence type="predicted"/>
<protein>
    <submittedName>
        <fullName evidence="1">Uncharacterized protein</fullName>
    </submittedName>
</protein>
<evidence type="ECO:0000313" key="2">
    <source>
        <dbReference type="Proteomes" id="UP000295600"/>
    </source>
</evidence>
<organism evidence="1 2">
    <name type="scientific">Prevotella heparinolytica</name>
    <dbReference type="NCBI Taxonomy" id="28113"/>
    <lineage>
        <taxon>Bacteria</taxon>
        <taxon>Pseudomonadati</taxon>
        <taxon>Bacteroidota</taxon>
        <taxon>Bacteroidia</taxon>
        <taxon>Bacteroidales</taxon>
        <taxon>Bacteroidaceae</taxon>
        <taxon>Bacteroides</taxon>
    </lineage>
</organism>
<dbReference type="EMBL" id="SLXB01000004">
    <property type="protein sequence ID" value="TCO95008.1"/>
    <property type="molecule type" value="Genomic_DNA"/>
</dbReference>
<comment type="caution">
    <text evidence="1">The sequence shown here is derived from an EMBL/GenBank/DDBJ whole genome shotgun (WGS) entry which is preliminary data.</text>
</comment>
<name>A0A4R2LNH4_9BACE</name>
<evidence type="ECO:0000313" key="1">
    <source>
        <dbReference type="EMBL" id="TCO95008.1"/>
    </source>
</evidence>
<sequence>MLFTETKYLDYKFPEPQYLEAKFIHRGWIAQFIPENKKSIFSN</sequence>
<dbReference type="Proteomes" id="UP000295600">
    <property type="component" value="Unassembled WGS sequence"/>
</dbReference>
<accession>A0A4R2LNH4</accession>
<gene>
    <name evidence="1" type="ORF">EV202_104105</name>
</gene>
<dbReference type="AlphaFoldDB" id="A0A4R2LNH4"/>
<reference evidence="1 2" key="1">
    <citation type="submission" date="2019-03" db="EMBL/GenBank/DDBJ databases">
        <title>Genomic Encyclopedia of Type Strains, Phase IV (KMG-IV): sequencing the most valuable type-strain genomes for metagenomic binning, comparative biology and taxonomic classification.</title>
        <authorList>
            <person name="Goeker M."/>
        </authorList>
    </citation>
    <scope>NUCLEOTIDE SEQUENCE [LARGE SCALE GENOMIC DNA]</scope>
    <source>
        <strain evidence="1 2">DSM 23917</strain>
    </source>
</reference>